<dbReference type="Proteomes" id="UP000054653">
    <property type="component" value="Unassembled WGS sequence"/>
</dbReference>
<proteinExistence type="predicted"/>
<evidence type="ECO:0000313" key="2">
    <source>
        <dbReference type="Proteomes" id="UP000054653"/>
    </source>
</evidence>
<reference evidence="1 2" key="1">
    <citation type="submission" date="2015-01" db="EMBL/GenBank/DDBJ databases">
        <title>Evolution of Trichinella species and genotypes.</title>
        <authorList>
            <person name="Korhonen P.K."/>
            <person name="Edoardo P."/>
            <person name="Giuseppe L.R."/>
            <person name="Gasser R.B."/>
        </authorList>
    </citation>
    <scope>NUCLEOTIDE SEQUENCE [LARGE SCALE GENOMIC DNA]</scope>
    <source>
        <strain evidence="1">ISS120</strain>
    </source>
</reference>
<dbReference type="AlphaFoldDB" id="A0A0V1CSN8"/>
<evidence type="ECO:0000313" key="1">
    <source>
        <dbReference type="EMBL" id="KRY52231.1"/>
    </source>
</evidence>
<gene>
    <name evidence="1" type="ORF">T03_6653</name>
</gene>
<keyword evidence="2" id="KW-1185">Reference proteome</keyword>
<protein>
    <submittedName>
        <fullName evidence="1">Uncharacterized protein</fullName>
    </submittedName>
</protein>
<sequence>MSLRTALPGCWETLRKEFEASLDEEERNIAMDRRFIKSKAKARALITKKQPGDEVPSSTRSVEHQLGLLTAC</sequence>
<comment type="caution">
    <text evidence="1">The sequence shown here is derived from an EMBL/GenBank/DDBJ whole genome shotgun (WGS) entry which is preliminary data.</text>
</comment>
<dbReference type="EMBL" id="JYDI01000109">
    <property type="protein sequence ID" value="KRY52231.1"/>
    <property type="molecule type" value="Genomic_DNA"/>
</dbReference>
<name>A0A0V1CSN8_TRIBR</name>
<accession>A0A0V1CSN8</accession>
<organism evidence="1 2">
    <name type="scientific">Trichinella britovi</name>
    <name type="common">Parasitic roundworm</name>
    <dbReference type="NCBI Taxonomy" id="45882"/>
    <lineage>
        <taxon>Eukaryota</taxon>
        <taxon>Metazoa</taxon>
        <taxon>Ecdysozoa</taxon>
        <taxon>Nematoda</taxon>
        <taxon>Enoplea</taxon>
        <taxon>Dorylaimia</taxon>
        <taxon>Trichinellida</taxon>
        <taxon>Trichinellidae</taxon>
        <taxon>Trichinella</taxon>
    </lineage>
</organism>